<dbReference type="Pfam" id="PF06371">
    <property type="entry name" value="Drf_GBD"/>
    <property type="match status" value="1"/>
</dbReference>
<gene>
    <name evidence="3" type="primary">LOC102802660</name>
</gene>
<dbReference type="SUPFAM" id="SSF48371">
    <property type="entry name" value="ARM repeat"/>
    <property type="match status" value="1"/>
</dbReference>
<proteinExistence type="predicted"/>
<sequence length="135" mass="15032">MTTKSGLWSKIIQKASSVITHSDASNLQESGPELCIQLLRIPTIQNYAGLKRRIASSDSEWMQEFIELDGIGVLMEVLERVSDRRLSSFSDAYLQLECIGCVKAVMNSQTGLDYIIGTRKNRSCIRKLASGFLSN</sequence>
<dbReference type="PANTHER" id="PTHR46345:SF8">
    <property type="entry name" value="FORMIN 3, ISOFORM B"/>
    <property type="match status" value="1"/>
</dbReference>
<dbReference type="Proteomes" id="UP000694865">
    <property type="component" value="Unplaced"/>
</dbReference>
<accession>A0ABM0MA06</accession>
<dbReference type="Gene3D" id="1.25.10.10">
    <property type="entry name" value="Leucine-rich Repeat Variant"/>
    <property type="match status" value="1"/>
</dbReference>
<reference evidence="3" key="1">
    <citation type="submission" date="2025-08" db="UniProtKB">
        <authorList>
            <consortium name="RefSeq"/>
        </authorList>
    </citation>
    <scope>IDENTIFICATION</scope>
    <source>
        <tissue evidence="3">Testes</tissue>
    </source>
</reference>
<evidence type="ECO:0000313" key="2">
    <source>
        <dbReference type="Proteomes" id="UP000694865"/>
    </source>
</evidence>
<dbReference type="PANTHER" id="PTHR46345">
    <property type="entry name" value="INVERTED FORMIN-2"/>
    <property type="match status" value="1"/>
</dbReference>
<dbReference type="InterPro" id="IPR010473">
    <property type="entry name" value="GTPase-bd"/>
</dbReference>
<keyword evidence="2" id="KW-1185">Reference proteome</keyword>
<name>A0ABM0MA06_SACKO</name>
<evidence type="ECO:0000313" key="3">
    <source>
        <dbReference type="RefSeq" id="XP_006816847.1"/>
    </source>
</evidence>
<dbReference type="InterPro" id="IPR016024">
    <property type="entry name" value="ARM-type_fold"/>
</dbReference>
<dbReference type="GeneID" id="102802660"/>
<feature type="domain" description="Formin GTPase-binding" evidence="1">
    <location>
        <begin position="2"/>
        <end position="135"/>
    </location>
</feature>
<protein>
    <submittedName>
        <fullName evidence="3">Inverted formin-2-like</fullName>
    </submittedName>
</protein>
<evidence type="ECO:0000259" key="1">
    <source>
        <dbReference type="SMART" id="SM01140"/>
    </source>
</evidence>
<organism evidence="2 3">
    <name type="scientific">Saccoglossus kowalevskii</name>
    <name type="common">Acorn worm</name>
    <dbReference type="NCBI Taxonomy" id="10224"/>
    <lineage>
        <taxon>Eukaryota</taxon>
        <taxon>Metazoa</taxon>
        <taxon>Hemichordata</taxon>
        <taxon>Enteropneusta</taxon>
        <taxon>Harrimaniidae</taxon>
        <taxon>Saccoglossus</taxon>
    </lineage>
</organism>
<dbReference type="InterPro" id="IPR011989">
    <property type="entry name" value="ARM-like"/>
</dbReference>
<dbReference type="SMART" id="SM01140">
    <property type="entry name" value="Drf_GBD"/>
    <property type="match status" value="1"/>
</dbReference>
<dbReference type="RefSeq" id="XP_006816847.1">
    <property type="nucleotide sequence ID" value="XM_006816784.1"/>
</dbReference>